<evidence type="ECO:0000256" key="1">
    <source>
        <dbReference type="SAM" id="Phobius"/>
    </source>
</evidence>
<accession>A0A9D1ZAD0</accession>
<organism evidence="2 3">
    <name type="scientific">Candidatus Olsenella excrementavium</name>
    <dbReference type="NCBI Taxonomy" id="2838709"/>
    <lineage>
        <taxon>Bacteria</taxon>
        <taxon>Bacillati</taxon>
        <taxon>Actinomycetota</taxon>
        <taxon>Coriobacteriia</taxon>
        <taxon>Coriobacteriales</taxon>
        <taxon>Atopobiaceae</taxon>
        <taxon>Olsenella</taxon>
    </lineage>
</organism>
<dbReference type="AlphaFoldDB" id="A0A9D1ZAD0"/>
<reference evidence="2" key="2">
    <citation type="submission" date="2021-04" db="EMBL/GenBank/DDBJ databases">
        <authorList>
            <person name="Gilroy R."/>
        </authorList>
    </citation>
    <scope>NUCLEOTIDE SEQUENCE</scope>
    <source>
        <strain evidence="2">ChiHjej10B9-743</strain>
    </source>
</reference>
<keyword evidence="1" id="KW-0472">Membrane</keyword>
<protein>
    <submittedName>
        <fullName evidence="2">Uncharacterized protein</fullName>
    </submittedName>
</protein>
<dbReference type="EMBL" id="DXCP01000034">
    <property type="protein sequence ID" value="HIY79730.1"/>
    <property type="molecule type" value="Genomic_DNA"/>
</dbReference>
<proteinExistence type="predicted"/>
<comment type="caution">
    <text evidence="2">The sequence shown here is derived from an EMBL/GenBank/DDBJ whole genome shotgun (WGS) entry which is preliminary data.</text>
</comment>
<feature type="transmembrane region" description="Helical" evidence="1">
    <location>
        <begin position="48"/>
        <end position="66"/>
    </location>
</feature>
<dbReference type="Proteomes" id="UP000824133">
    <property type="component" value="Unassembled WGS sequence"/>
</dbReference>
<name>A0A9D1ZAD0_9ACTN</name>
<reference evidence="2" key="1">
    <citation type="journal article" date="2021" name="PeerJ">
        <title>Extensive microbial diversity within the chicken gut microbiome revealed by metagenomics and culture.</title>
        <authorList>
            <person name="Gilroy R."/>
            <person name="Ravi A."/>
            <person name="Getino M."/>
            <person name="Pursley I."/>
            <person name="Horton D.L."/>
            <person name="Alikhan N.F."/>
            <person name="Baker D."/>
            <person name="Gharbi K."/>
            <person name="Hall N."/>
            <person name="Watson M."/>
            <person name="Adriaenssens E.M."/>
            <person name="Foster-Nyarko E."/>
            <person name="Jarju S."/>
            <person name="Secka A."/>
            <person name="Antonio M."/>
            <person name="Oren A."/>
            <person name="Chaudhuri R.R."/>
            <person name="La Ragione R."/>
            <person name="Hildebrand F."/>
            <person name="Pallen M.J."/>
        </authorList>
    </citation>
    <scope>NUCLEOTIDE SEQUENCE</scope>
    <source>
        <strain evidence="2">ChiHjej10B9-743</strain>
    </source>
</reference>
<keyword evidence="1" id="KW-1133">Transmembrane helix</keyword>
<evidence type="ECO:0000313" key="2">
    <source>
        <dbReference type="EMBL" id="HIY79730.1"/>
    </source>
</evidence>
<evidence type="ECO:0000313" key="3">
    <source>
        <dbReference type="Proteomes" id="UP000824133"/>
    </source>
</evidence>
<sequence length="178" mass="20101">MGERLLVAVAAIIPVVALAFEHVGNVRISERHHSHHDTYVVPVEFTRSLVLAMTFMAVLGLLVAWLCERDVFLADAVVVLGFFDAFLVTCFVMWSLICRYRVSTFGDSMAVTPLVGPRVWVRYDQIERLEWTGMRVGSGFRNLEVWVDGRRAVTLLGIVDIEQIVMSIDRFDLLTKTG</sequence>
<gene>
    <name evidence="2" type="ORF">IAA42_04755</name>
</gene>
<feature type="transmembrane region" description="Helical" evidence="1">
    <location>
        <begin position="73"/>
        <end position="97"/>
    </location>
</feature>
<keyword evidence="1" id="KW-0812">Transmembrane</keyword>